<dbReference type="PRINTS" id="PR02064">
    <property type="entry name" value="DONSON"/>
</dbReference>
<evidence type="ECO:0000313" key="6">
    <source>
        <dbReference type="RefSeq" id="XP_018328268.1"/>
    </source>
</evidence>
<dbReference type="PANTHER" id="PTHR12972:SF0">
    <property type="entry name" value="PROTEIN DOWNSTREAM NEIGHBOR OF SON"/>
    <property type="match status" value="1"/>
</dbReference>
<gene>
    <name evidence="6" type="primary">LOC108739065</name>
</gene>
<dbReference type="RefSeq" id="XP_018328268.1">
    <property type="nucleotide sequence ID" value="XM_018472766.2"/>
</dbReference>
<dbReference type="PANTHER" id="PTHR12972">
    <property type="entry name" value="DOWNSTREAM NEIGHBOR OF SON"/>
    <property type="match status" value="1"/>
</dbReference>
<evidence type="ECO:0000256" key="4">
    <source>
        <dbReference type="ARBA" id="ARBA00025806"/>
    </source>
</evidence>
<dbReference type="GO" id="GO:0033260">
    <property type="term" value="P:nuclear DNA replication"/>
    <property type="evidence" value="ECO:0007669"/>
    <property type="project" value="TreeGrafter"/>
</dbReference>
<dbReference type="STRING" id="224129.A0A1W4X795"/>
<evidence type="ECO:0000313" key="5">
    <source>
        <dbReference type="Proteomes" id="UP000192223"/>
    </source>
</evidence>
<dbReference type="Proteomes" id="UP000192223">
    <property type="component" value="Unplaced"/>
</dbReference>
<dbReference type="AlphaFoldDB" id="A0A1W4X795"/>
<dbReference type="FunCoup" id="A0A1W4X795">
    <property type="interactions" value="1822"/>
</dbReference>
<evidence type="ECO:0000256" key="1">
    <source>
        <dbReference type="ARBA" id="ARBA00004123"/>
    </source>
</evidence>
<dbReference type="OrthoDB" id="534063at2759"/>
<comment type="similarity">
    <text evidence="4">Belongs to the DONSON family.</text>
</comment>
<evidence type="ECO:0000256" key="3">
    <source>
        <dbReference type="ARBA" id="ARBA00023242"/>
    </source>
</evidence>
<proteinExistence type="inferred from homology"/>
<dbReference type="InterPro" id="IPR024861">
    <property type="entry name" value="Donson"/>
</dbReference>
<reference evidence="6" key="1">
    <citation type="submission" date="2025-08" db="UniProtKB">
        <authorList>
            <consortium name="RefSeq"/>
        </authorList>
    </citation>
    <scope>IDENTIFICATION</scope>
    <source>
        <tissue evidence="6">Entire body</tissue>
    </source>
</reference>
<dbReference type="InParanoid" id="A0A1W4X795"/>
<keyword evidence="3" id="KW-0539">Nucleus</keyword>
<evidence type="ECO:0000256" key="2">
    <source>
        <dbReference type="ARBA" id="ARBA00022473"/>
    </source>
</evidence>
<dbReference type="GeneID" id="108739065"/>
<name>A0A1W4X795_AGRPL</name>
<sequence length="559" mass="63139">MNKPCDIHNEQSFSSESNQWKDPNKVMRLYCLKLKEKQLKARINCSKNNALCPCSENILSINVSTKKSEKRKNPFVCSTSNKREKTETYLTDIEASADQTLFTLFNFTSERTANIHSATSFANVLNGIDDNVHIERSKVIKGESWIPVDWSLKSKMRFISDRPFPWNQKLKISEEASGITSFVRCLGSTSEITLDTSSNAKFHQCCLYWQQPVFPWLKLFPRTSTKISTSGTSMPISTTIKHSLQTAWSDSIRSLFQLIRTRQCPYFYVCANNYTILFRAAGICGHSELHVMVTPTTRGFRQLLRQEEIEFKMPLKKKPNCDQGYETTTQDTVVDSELNDEEDEGDDEEDWLLSLGMNADEIKQINYKQQKMKFKGECEVDNSEQSLIVIEGAEVNSFFNFLLNCKSAVSTTGPLAGIPPTLLAPVAFNGATLNSIKVRESKVHFDNVDYYSLELNGPILPHAIHNLCEIYPREQSFTATFANIKSTVPLCHVKISNFSNSSAEKGKVDSGSAVFGQVNLSDCGLNSKILKQFCSADSKRVESIDCLKYTAETKTYTWS</sequence>
<organism evidence="5 6">
    <name type="scientific">Agrilus planipennis</name>
    <name type="common">Emerald ash borer</name>
    <name type="synonym">Agrilus marcopoli</name>
    <dbReference type="NCBI Taxonomy" id="224129"/>
    <lineage>
        <taxon>Eukaryota</taxon>
        <taxon>Metazoa</taxon>
        <taxon>Ecdysozoa</taxon>
        <taxon>Arthropoda</taxon>
        <taxon>Hexapoda</taxon>
        <taxon>Insecta</taxon>
        <taxon>Pterygota</taxon>
        <taxon>Neoptera</taxon>
        <taxon>Endopterygota</taxon>
        <taxon>Coleoptera</taxon>
        <taxon>Polyphaga</taxon>
        <taxon>Elateriformia</taxon>
        <taxon>Buprestoidea</taxon>
        <taxon>Buprestidae</taxon>
        <taxon>Agrilinae</taxon>
        <taxon>Agrilus</taxon>
    </lineage>
</organism>
<protein>
    <submittedName>
        <fullName evidence="6">Protein downstream neighbor of son homolog isoform X1</fullName>
    </submittedName>
</protein>
<accession>A0A1W4X795</accession>
<keyword evidence="5" id="KW-1185">Reference proteome</keyword>
<comment type="subcellular location">
    <subcellularLocation>
        <location evidence="1">Nucleus</location>
    </subcellularLocation>
</comment>
<dbReference type="GO" id="GO:0005634">
    <property type="term" value="C:nucleus"/>
    <property type="evidence" value="ECO:0007669"/>
    <property type="project" value="UniProtKB-SubCell"/>
</dbReference>
<dbReference type="KEGG" id="apln:108739065"/>
<keyword evidence="2" id="KW-0217">Developmental protein</keyword>